<gene>
    <name evidence="1" type="ORF">SDC9_82763</name>
</gene>
<reference evidence="1" key="1">
    <citation type="submission" date="2019-08" db="EMBL/GenBank/DDBJ databases">
        <authorList>
            <person name="Kucharzyk K."/>
            <person name="Murdoch R.W."/>
            <person name="Higgins S."/>
            <person name="Loffler F."/>
        </authorList>
    </citation>
    <scope>NUCLEOTIDE SEQUENCE</scope>
</reference>
<sequence length="112" mass="12306">MGQNAVELGVAGLPQGGTKGVLKYLPQIFARLEDIVFKRVTGQHRDNPHNRVFLAFVPVVIVSVDNIDGLFAVFMAHGINFPSRCDDSRFAAVTARAVDDLNRLLRISELCV</sequence>
<dbReference type="AlphaFoldDB" id="A0A644Z7B3"/>
<protein>
    <submittedName>
        <fullName evidence="1">Uncharacterized protein</fullName>
    </submittedName>
</protein>
<dbReference type="EMBL" id="VSSQ01007519">
    <property type="protein sequence ID" value="MPM36168.1"/>
    <property type="molecule type" value="Genomic_DNA"/>
</dbReference>
<name>A0A644Z7B3_9ZZZZ</name>
<accession>A0A644Z7B3</accession>
<evidence type="ECO:0000313" key="1">
    <source>
        <dbReference type="EMBL" id="MPM36168.1"/>
    </source>
</evidence>
<proteinExistence type="predicted"/>
<comment type="caution">
    <text evidence="1">The sequence shown here is derived from an EMBL/GenBank/DDBJ whole genome shotgun (WGS) entry which is preliminary data.</text>
</comment>
<organism evidence="1">
    <name type="scientific">bioreactor metagenome</name>
    <dbReference type="NCBI Taxonomy" id="1076179"/>
    <lineage>
        <taxon>unclassified sequences</taxon>
        <taxon>metagenomes</taxon>
        <taxon>ecological metagenomes</taxon>
    </lineage>
</organism>